<sequence length="308" mass="31692">MTSNTSVMFDRFGDVANLELRSFESGPVPDGHVRVDITVAGLNPVDWQIVESRDLAEAFGITTPAGFGNDFAGVITETGSSVTKWRVGDRVYGGARGAALATSMVLHENHRSLHSTPNAISDRSAGVLDIAGRTASAVADALAVRSGETVLVGAAGGGVGSVLVQLLVRAGARVIGSGSLESADFIRSLGAVPVEYGSNLERDVRVATTGPVAAAADLHGVATAKAALALGVPPHRIVTIESDTPPAGILAVNGSDAQVGSLSKLIDLISAGGLFVHIAAVYPLDRFQQAIAHQRSRHVKGKIAIEIR</sequence>
<dbReference type="InterPro" id="IPR020843">
    <property type="entry name" value="ER"/>
</dbReference>
<dbReference type="InterPro" id="IPR013154">
    <property type="entry name" value="ADH-like_N"/>
</dbReference>
<name>A0ABU4BFE6_9NOCA</name>
<dbReference type="EC" id="1.-.-.-" evidence="2"/>
<accession>A0ABU4BFE6</accession>
<gene>
    <name evidence="2" type="ORF">R3P96_15910</name>
</gene>
<proteinExistence type="predicted"/>
<dbReference type="InterPro" id="IPR011032">
    <property type="entry name" value="GroES-like_sf"/>
</dbReference>
<evidence type="ECO:0000313" key="2">
    <source>
        <dbReference type="EMBL" id="MDV6262823.1"/>
    </source>
</evidence>
<protein>
    <submittedName>
        <fullName evidence="2">NADP-dependent oxidoreductase</fullName>
        <ecNumber evidence="2">1.-.-.-</ecNumber>
    </submittedName>
</protein>
<evidence type="ECO:0000313" key="3">
    <source>
        <dbReference type="Proteomes" id="UP001185755"/>
    </source>
</evidence>
<dbReference type="Gene3D" id="3.90.180.10">
    <property type="entry name" value="Medium-chain alcohol dehydrogenases, catalytic domain"/>
    <property type="match status" value="1"/>
</dbReference>
<organism evidence="2 3">
    <name type="scientific">Rhodococcoides yunnanense</name>
    <dbReference type="NCBI Taxonomy" id="278209"/>
    <lineage>
        <taxon>Bacteria</taxon>
        <taxon>Bacillati</taxon>
        <taxon>Actinomycetota</taxon>
        <taxon>Actinomycetes</taxon>
        <taxon>Mycobacteriales</taxon>
        <taxon>Nocardiaceae</taxon>
        <taxon>Rhodococcoides</taxon>
    </lineage>
</organism>
<keyword evidence="3" id="KW-1185">Reference proteome</keyword>
<dbReference type="SUPFAM" id="SSF51735">
    <property type="entry name" value="NAD(P)-binding Rossmann-fold domains"/>
    <property type="match status" value="1"/>
</dbReference>
<dbReference type="CDD" id="cd05289">
    <property type="entry name" value="MDR_like_2"/>
    <property type="match status" value="1"/>
</dbReference>
<dbReference type="SUPFAM" id="SSF50129">
    <property type="entry name" value="GroES-like"/>
    <property type="match status" value="1"/>
</dbReference>
<reference evidence="2 3" key="1">
    <citation type="submission" date="2023-10" db="EMBL/GenBank/DDBJ databases">
        <title>Development of a sustainable strategy for remediation of hydrocarbon-contaminated territories based on the waste exchange concept.</title>
        <authorList>
            <person name="Krivoruchko A."/>
        </authorList>
    </citation>
    <scope>NUCLEOTIDE SEQUENCE [LARGE SCALE GENOMIC DNA]</scope>
    <source>
        <strain evidence="2 3">IEGM 1323</strain>
    </source>
</reference>
<evidence type="ECO:0000259" key="1">
    <source>
        <dbReference type="SMART" id="SM00829"/>
    </source>
</evidence>
<dbReference type="PANTHER" id="PTHR43677:SF4">
    <property type="entry name" value="QUINONE OXIDOREDUCTASE-LIKE PROTEIN 2"/>
    <property type="match status" value="1"/>
</dbReference>
<dbReference type="GO" id="GO:0016491">
    <property type="term" value="F:oxidoreductase activity"/>
    <property type="evidence" value="ECO:0007669"/>
    <property type="project" value="UniProtKB-KW"/>
</dbReference>
<comment type="caution">
    <text evidence="2">The sequence shown here is derived from an EMBL/GenBank/DDBJ whole genome shotgun (WGS) entry which is preliminary data.</text>
</comment>
<dbReference type="InterPro" id="IPR036291">
    <property type="entry name" value="NAD(P)-bd_dom_sf"/>
</dbReference>
<dbReference type="RefSeq" id="WP_317565115.1">
    <property type="nucleotide sequence ID" value="NZ_JAWLJX010000004.1"/>
</dbReference>
<dbReference type="Gene3D" id="3.40.50.720">
    <property type="entry name" value="NAD(P)-binding Rossmann-like Domain"/>
    <property type="match status" value="1"/>
</dbReference>
<dbReference type="Pfam" id="PF08240">
    <property type="entry name" value="ADH_N"/>
    <property type="match status" value="1"/>
</dbReference>
<dbReference type="PANTHER" id="PTHR43677">
    <property type="entry name" value="SHORT-CHAIN DEHYDROGENASE/REDUCTASE"/>
    <property type="match status" value="1"/>
</dbReference>
<dbReference type="Pfam" id="PF13602">
    <property type="entry name" value="ADH_zinc_N_2"/>
    <property type="match status" value="1"/>
</dbReference>
<dbReference type="Proteomes" id="UP001185755">
    <property type="component" value="Unassembled WGS sequence"/>
</dbReference>
<dbReference type="InterPro" id="IPR051397">
    <property type="entry name" value="Zn-ADH-like_protein"/>
</dbReference>
<dbReference type="SMART" id="SM00829">
    <property type="entry name" value="PKS_ER"/>
    <property type="match status" value="1"/>
</dbReference>
<keyword evidence="2" id="KW-0560">Oxidoreductase</keyword>
<dbReference type="EMBL" id="JAWLJX010000004">
    <property type="protein sequence ID" value="MDV6262823.1"/>
    <property type="molecule type" value="Genomic_DNA"/>
</dbReference>
<feature type="domain" description="Enoyl reductase (ER)" evidence="1">
    <location>
        <begin position="13"/>
        <end position="305"/>
    </location>
</feature>